<dbReference type="GO" id="GO:1990904">
    <property type="term" value="C:ribonucleoprotein complex"/>
    <property type="evidence" value="ECO:0007669"/>
    <property type="project" value="UniProtKB-KW"/>
</dbReference>
<reference evidence="9" key="1">
    <citation type="submission" date="2016-05" db="EMBL/GenBank/DDBJ databases">
        <authorList>
            <person name="Holder M.E."/>
            <person name="Ajami N.J."/>
            <person name="Petrosino J.F."/>
        </authorList>
    </citation>
    <scope>NUCLEOTIDE SEQUENCE [LARGE SCALE GENOMIC DNA]</scope>
    <source>
        <strain evidence="9">ATCC 700696</strain>
    </source>
</reference>
<evidence type="ECO:0000256" key="7">
    <source>
        <dbReference type="RuleBase" id="RU003934"/>
    </source>
</evidence>
<protein>
    <recommendedName>
        <fullName evidence="6">Large ribosomal subunit protein uL23</fullName>
    </recommendedName>
</protein>
<evidence type="ECO:0000313" key="9">
    <source>
        <dbReference type="Proteomes" id="UP000214689"/>
    </source>
</evidence>
<evidence type="ECO:0000256" key="4">
    <source>
        <dbReference type="ARBA" id="ARBA00022980"/>
    </source>
</evidence>
<dbReference type="InterPro" id="IPR013025">
    <property type="entry name" value="Ribosomal_uL23-like"/>
</dbReference>
<dbReference type="Gene3D" id="3.30.70.330">
    <property type="match status" value="1"/>
</dbReference>
<dbReference type="FunFam" id="3.30.70.330:FF:000001">
    <property type="entry name" value="50S ribosomal protein L23"/>
    <property type="match status" value="1"/>
</dbReference>
<proteinExistence type="inferred from homology"/>
<dbReference type="InterPro" id="IPR001014">
    <property type="entry name" value="Ribosomal_uL23_CS"/>
</dbReference>
<keyword evidence="5 6" id="KW-0687">Ribonucleoprotein</keyword>
<evidence type="ECO:0000256" key="6">
    <source>
        <dbReference type="HAMAP-Rule" id="MF_01369"/>
    </source>
</evidence>
<comment type="similarity">
    <text evidence="1 6 7">Belongs to the universal ribosomal protein uL23 family.</text>
</comment>
<evidence type="ECO:0000256" key="5">
    <source>
        <dbReference type="ARBA" id="ARBA00023274"/>
    </source>
</evidence>
<dbReference type="InterPro" id="IPR012677">
    <property type="entry name" value="Nucleotide-bd_a/b_plait_sf"/>
</dbReference>
<dbReference type="EMBL" id="CP016199">
    <property type="protein sequence ID" value="ASS37162.1"/>
    <property type="molecule type" value="Genomic_DNA"/>
</dbReference>
<dbReference type="InterPro" id="IPR012678">
    <property type="entry name" value="Ribosomal_uL23/eL15/eS24_sf"/>
</dbReference>
<dbReference type="GO" id="GO:0019843">
    <property type="term" value="F:rRNA binding"/>
    <property type="evidence" value="ECO:0007669"/>
    <property type="project" value="UniProtKB-UniRule"/>
</dbReference>
<sequence>MKSGYDVILKPIITEQSMDMSADKKYVFKVADTANKTEVRQAVEEIFGVDVAKVNIMNVNGKVKRMGRTVGRTASYKKAIVTLAADSKEIEIFQGL</sequence>
<gene>
    <name evidence="6" type="primary">rplW</name>
    <name evidence="8" type="ORF">AXF17_00835</name>
</gene>
<organism evidence="8 9">
    <name type="scientific">Mogibacterium pumilum</name>
    <dbReference type="NCBI Taxonomy" id="86332"/>
    <lineage>
        <taxon>Bacteria</taxon>
        <taxon>Bacillati</taxon>
        <taxon>Bacillota</taxon>
        <taxon>Clostridia</taxon>
        <taxon>Peptostreptococcales</taxon>
        <taxon>Anaerovoracaceae</taxon>
        <taxon>Mogibacterium</taxon>
    </lineage>
</organism>
<accession>A0A223AQD1</accession>
<dbReference type="PROSITE" id="PS00050">
    <property type="entry name" value="RIBOSOMAL_L23"/>
    <property type="match status" value="1"/>
</dbReference>
<dbReference type="GeneID" id="78391856"/>
<name>A0A223AQD1_9FIRM</name>
<dbReference type="AlphaFoldDB" id="A0A223AQD1"/>
<keyword evidence="4 6" id="KW-0689">Ribosomal protein</keyword>
<dbReference type="Proteomes" id="UP000214689">
    <property type="component" value="Chromosome"/>
</dbReference>
<evidence type="ECO:0000256" key="3">
    <source>
        <dbReference type="ARBA" id="ARBA00022884"/>
    </source>
</evidence>
<dbReference type="Pfam" id="PF00276">
    <property type="entry name" value="Ribosomal_L23"/>
    <property type="match status" value="1"/>
</dbReference>
<keyword evidence="3 6" id="KW-0694">RNA-binding</keyword>
<dbReference type="PANTHER" id="PTHR11620">
    <property type="entry name" value="60S RIBOSOMAL PROTEIN L23A"/>
    <property type="match status" value="1"/>
</dbReference>
<dbReference type="GO" id="GO:0003735">
    <property type="term" value="F:structural constituent of ribosome"/>
    <property type="evidence" value="ECO:0007669"/>
    <property type="project" value="InterPro"/>
</dbReference>
<keyword evidence="9" id="KW-1185">Reference proteome</keyword>
<dbReference type="RefSeq" id="WP_094233379.1">
    <property type="nucleotide sequence ID" value="NZ_CP016199.1"/>
</dbReference>
<evidence type="ECO:0000256" key="1">
    <source>
        <dbReference type="ARBA" id="ARBA00006700"/>
    </source>
</evidence>
<dbReference type="OrthoDB" id="9793353at2"/>
<comment type="function">
    <text evidence="6">One of the early assembly proteins it binds 23S rRNA. One of the proteins that surrounds the polypeptide exit tunnel on the outside of the ribosome. Forms the main docking site for trigger factor binding to the ribosome.</text>
</comment>
<dbReference type="NCBIfam" id="NF004363">
    <property type="entry name" value="PRK05738.2-4"/>
    <property type="match status" value="1"/>
</dbReference>
<dbReference type="HAMAP" id="MF_01369_B">
    <property type="entry name" value="Ribosomal_uL23_B"/>
    <property type="match status" value="1"/>
</dbReference>
<dbReference type="SUPFAM" id="SSF54189">
    <property type="entry name" value="Ribosomal proteins S24e, L23 and L15e"/>
    <property type="match status" value="1"/>
</dbReference>
<dbReference type="GO" id="GO:0005840">
    <property type="term" value="C:ribosome"/>
    <property type="evidence" value="ECO:0007669"/>
    <property type="project" value="UniProtKB-KW"/>
</dbReference>
<comment type="subunit">
    <text evidence="6">Part of the 50S ribosomal subunit. Contacts protein L29, and trigger factor when it is bound to the ribosome.</text>
</comment>
<keyword evidence="2 6" id="KW-0699">rRNA-binding</keyword>
<evidence type="ECO:0000313" key="8">
    <source>
        <dbReference type="EMBL" id="ASS37162.1"/>
    </source>
</evidence>
<evidence type="ECO:0000256" key="2">
    <source>
        <dbReference type="ARBA" id="ARBA00022730"/>
    </source>
</evidence>
<dbReference type="GO" id="GO:0006412">
    <property type="term" value="P:translation"/>
    <property type="evidence" value="ECO:0007669"/>
    <property type="project" value="UniProtKB-UniRule"/>
</dbReference>